<feature type="compositionally biased region" description="Polar residues" evidence="2">
    <location>
        <begin position="524"/>
        <end position="557"/>
    </location>
</feature>
<feature type="coiled-coil region" evidence="1">
    <location>
        <begin position="428"/>
        <end position="455"/>
    </location>
</feature>
<organism evidence="3 4">
    <name type="scientific">Microctonus hyperodae</name>
    <name type="common">Parasitoid wasp</name>
    <dbReference type="NCBI Taxonomy" id="165561"/>
    <lineage>
        <taxon>Eukaryota</taxon>
        <taxon>Metazoa</taxon>
        <taxon>Ecdysozoa</taxon>
        <taxon>Arthropoda</taxon>
        <taxon>Hexapoda</taxon>
        <taxon>Insecta</taxon>
        <taxon>Pterygota</taxon>
        <taxon>Neoptera</taxon>
        <taxon>Endopterygota</taxon>
        <taxon>Hymenoptera</taxon>
        <taxon>Apocrita</taxon>
        <taxon>Ichneumonoidea</taxon>
        <taxon>Braconidae</taxon>
        <taxon>Euphorinae</taxon>
        <taxon>Microctonus</taxon>
    </lineage>
</organism>
<feature type="compositionally biased region" description="Acidic residues" evidence="2">
    <location>
        <begin position="573"/>
        <end position="582"/>
    </location>
</feature>
<comment type="caution">
    <text evidence="3">The sequence shown here is derived from an EMBL/GenBank/DDBJ whole genome shotgun (WGS) entry which is preliminary data.</text>
</comment>
<dbReference type="AlphaFoldDB" id="A0AA39G539"/>
<feature type="region of interest" description="Disordered" evidence="2">
    <location>
        <begin position="518"/>
        <end position="582"/>
    </location>
</feature>
<sequence length="891" mass="100765">MNQNDKCWAQCHENSIPQLGQANYRNVVTEASQNNFFQQQNQTQPQLQQPKLQFQQSCNQPIQPQFTSYPMNAQGNCCAPTQQSCQPNLLYSTAQQMSNNFPAQYPQPCNPQPATITQSNYGSLPPGVLEQIRNACITPTGPIFILPNNPAPVQQIQPQQQTMGQLLNCPGVRVPCGTSPLPSPSPPSPCYPAPPCFPYPIPMPIFNPFTAPPTNIKEVSNCNCNSRRCTETCKPLNCFADCSDEHLCMPTFDEAICLKKNCPSAINLQALASQLLAIPGIISCAATRLVLRKIAGSNITNSMEETVERARKSIHALTQDQLLAESRHAQQINALINLHMTANPPQNVIPILTTIQLKVNLLKSHVENLINCNLMENQSVGAEGTKCLNVMALSLKCDQDLRTILATLRQKECDERVNFNFAPYSSQRAIAECRLRNIESKIRQVEAEMARRRCENVPRLYVRHDDPTVCRGGSWYTYPGTLPYFRPFERETISQPHCYESPDPFQIQVRNTRRLNLKPHVGSPETTYSHTPEQIQTQQQSVFAEQNKQQSDNNKNTDCQKDNKNFNSKDTNNIDDDGDDDDDDDDDCHCSCDCSGKSSDDDSVNQDKKKLRARKKKKKRVNNNEINIGKKKTVDFFTENMLTEDVMERPEKDTDNSCVDDNKNIEWKKNRNDYDFNENIVNKNIDDRYKKKIVFLHNSKLVGNPKDFKNLGMNDTKYSASLFEFHTKNTLESQSTNEAKNFTRKYSTNTISRDKEFLDSLKSDEILEDYFMDFIVEDSLNNVEIIDGIKLNENEIISESNGIAYKTPDNNDNEKNIEKITKNNGDINSDEKKQMHHAQSLSSTLNPFPTTSRQPDVLSSINNVHETEDDFISVIGNHIASFGSIIGELLS</sequence>
<feature type="compositionally biased region" description="Basic residues" evidence="2">
    <location>
        <begin position="609"/>
        <end position="621"/>
    </location>
</feature>
<protein>
    <submittedName>
        <fullName evidence="3">Uncharacterized protein</fullName>
    </submittedName>
</protein>
<name>A0AA39G539_MICHY</name>
<proteinExistence type="predicted"/>
<reference evidence="3" key="2">
    <citation type="submission" date="2023-03" db="EMBL/GenBank/DDBJ databases">
        <authorList>
            <person name="Inwood S.N."/>
            <person name="Skelly J.G."/>
            <person name="Guhlin J."/>
            <person name="Harrop T.W.R."/>
            <person name="Goldson S.G."/>
            <person name="Dearden P.K."/>
        </authorList>
    </citation>
    <scope>NUCLEOTIDE SEQUENCE</scope>
    <source>
        <strain evidence="3">Lincoln</strain>
        <tissue evidence="3">Whole body</tissue>
    </source>
</reference>
<gene>
    <name evidence="3" type="ORF">PV327_003796</name>
</gene>
<evidence type="ECO:0000313" key="3">
    <source>
        <dbReference type="EMBL" id="KAK0181518.1"/>
    </source>
</evidence>
<reference evidence="3" key="1">
    <citation type="journal article" date="2023" name="bioRxiv">
        <title>Scaffold-level genome assemblies of two parasitoid biocontrol wasps reveal the parthenogenesis mechanism and an associated novel virus.</title>
        <authorList>
            <person name="Inwood S."/>
            <person name="Skelly J."/>
            <person name="Guhlin J."/>
            <person name="Harrop T."/>
            <person name="Goldson S."/>
            <person name="Dearden P."/>
        </authorList>
    </citation>
    <scope>NUCLEOTIDE SEQUENCE</scope>
    <source>
        <strain evidence="3">Lincoln</strain>
        <tissue evidence="3">Whole body</tissue>
    </source>
</reference>
<keyword evidence="1" id="KW-0175">Coiled coil</keyword>
<keyword evidence="4" id="KW-1185">Reference proteome</keyword>
<accession>A0AA39G539</accession>
<evidence type="ECO:0000256" key="2">
    <source>
        <dbReference type="SAM" id="MobiDB-lite"/>
    </source>
</evidence>
<feature type="region of interest" description="Disordered" evidence="2">
    <location>
        <begin position="595"/>
        <end position="621"/>
    </location>
</feature>
<dbReference type="Proteomes" id="UP001168972">
    <property type="component" value="Unassembled WGS sequence"/>
</dbReference>
<evidence type="ECO:0000313" key="4">
    <source>
        <dbReference type="Proteomes" id="UP001168972"/>
    </source>
</evidence>
<dbReference type="EMBL" id="JAQQBR010000002">
    <property type="protein sequence ID" value="KAK0181518.1"/>
    <property type="molecule type" value="Genomic_DNA"/>
</dbReference>
<evidence type="ECO:0000256" key="1">
    <source>
        <dbReference type="SAM" id="Coils"/>
    </source>
</evidence>